<sequence length="181" mass="20213">MAHASEVVVYTSVDQVFSEPILQEFETRTGIKLKAVYDVEASKTTGLFNRLIAEKPYPKADVFWNSEVGYTLVLKQKGILTPYRSPSAIDIPPQFKDKDGYWVGYAARARVLIYNTKLLKADAVPNSIFDLIKPAWKGKVALGYPLFGTIATHMAALYAVLGPEKTENYLRALKQNNVLIV</sequence>
<dbReference type="EMBL" id="LUTY01002282">
    <property type="protein sequence ID" value="OAD20557.1"/>
    <property type="molecule type" value="Genomic_DNA"/>
</dbReference>
<evidence type="ECO:0000313" key="2">
    <source>
        <dbReference type="EMBL" id="OAD20557.1"/>
    </source>
</evidence>
<dbReference type="SUPFAM" id="SSF53850">
    <property type="entry name" value="Periplasmic binding protein-like II"/>
    <property type="match status" value="1"/>
</dbReference>
<dbReference type="PANTHER" id="PTHR30006">
    <property type="entry name" value="THIAMINE-BINDING PERIPLASMIC PROTEIN-RELATED"/>
    <property type="match status" value="1"/>
</dbReference>
<dbReference type="Gene3D" id="3.40.190.10">
    <property type="entry name" value="Periplasmic binding protein-like II"/>
    <property type="match status" value="1"/>
</dbReference>
<keyword evidence="1" id="KW-0732">Signal</keyword>
<comment type="caution">
    <text evidence="2">The sequence shown here is derived from an EMBL/GenBank/DDBJ whole genome shotgun (WGS) entry which is preliminary data.</text>
</comment>
<gene>
    <name evidence="2" type="ORF">THIOM_003734</name>
</gene>
<dbReference type="AlphaFoldDB" id="A0A176RXY7"/>
<name>A0A176RXY7_9GAMM</name>
<organism evidence="2 3">
    <name type="scientific">Candidatus Thiomargarita nelsonii</name>
    <dbReference type="NCBI Taxonomy" id="1003181"/>
    <lineage>
        <taxon>Bacteria</taxon>
        <taxon>Pseudomonadati</taxon>
        <taxon>Pseudomonadota</taxon>
        <taxon>Gammaproteobacteria</taxon>
        <taxon>Thiotrichales</taxon>
        <taxon>Thiotrichaceae</taxon>
        <taxon>Thiomargarita</taxon>
    </lineage>
</organism>
<dbReference type="Proteomes" id="UP000076962">
    <property type="component" value="Unassembled WGS sequence"/>
</dbReference>
<dbReference type="PANTHER" id="PTHR30006:SF24">
    <property type="entry name" value="SLL0237 PROTEIN"/>
    <property type="match status" value="1"/>
</dbReference>
<evidence type="ECO:0000256" key="1">
    <source>
        <dbReference type="ARBA" id="ARBA00022729"/>
    </source>
</evidence>
<keyword evidence="3" id="KW-1185">Reference proteome</keyword>
<accession>A0A176RXY7</accession>
<proteinExistence type="predicted"/>
<evidence type="ECO:0000313" key="3">
    <source>
        <dbReference type="Proteomes" id="UP000076962"/>
    </source>
</evidence>
<dbReference type="Pfam" id="PF13343">
    <property type="entry name" value="SBP_bac_6"/>
    <property type="match status" value="1"/>
</dbReference>
<reference evidence="2 3" key="1">
    <citation type="submission" date="2016-05" db="EMBL/GenBank/DDBJ databases">
        <title>Single-cell genome of chain-forming Candidatus Thiomargarita nelsonii and comparison to other large sulfur-oxidizing bacteria.</title>
        <authorList>
            <person name="Winkel M."/>
            <person name="Salman V."/>
            <person name="Woyke T."/>
            <person name="Schulz-Vogt H."/>
            <person name="Richter M."/>
            <person name="Flood B."/>
            <person name="Bailey J."/>
            <person name="Amann R."/>
            <person name="Mussmann M."/>
        </authorList>
    </citation>
    <scope>NUCLEOTIDE SEQUENCE [LARGE SCALE GENOMIC DNA]</scope>
    <source>
        <strain evidence="2 3">THI036</strain>
    </source>
</reference>
<protein>
    <submittedName>
        <fullName evidence="2">Extracellular solute-binding protein family 1</fullName>
    </submittedName>
</protein>
<feature type="non-terminal residue" evidence="2">
    <location>
        <position position="181"/>
    </location>
</feature>